<name>A0ABR1DQH0_NECAM</name>
<gene>
    <name evidence="3" type="primary">Necator_chrIV.g17151</name>
    <name evidence="3" type="ORF">RB195_003853</name>
</gene>
<evidence type="ECO:0000256" key="2">
    <source>
        <dbReference type="SAM" id="Phobius"/>
    </source>
</evidence>
<evidence type="ECO:0000256" key="1">
    <source>
        <dbReference type="SAM" id="MobiDB-lite"/>
    </source>
</evidence>
<feature type="compositionally biased region" description="Basic and acidic residues" evidence="1">
    <location>
        <begin position="1"/>
        <end position="14"/>
    </location>
</feature>
<protein>
    <submittedName>
        <fullName evidence="3">Uncharacterized protein</fullName>
    </submittedName>
</protein>
<proteinExistence type="predicted"/>
<dbReference type="EMBL" id="JAVFWL010000004">
    <property type="protein sequence ID" value="KAK6752690.1"/>
    <property type="molecule type" value="Genomic_DNA"/>
</dbReference>
<sequence length="92" mass="10121">MRRNAGYDRVERARSKGPPAPRGTKTALAAAVSNRSKVNMLITIISVVCAQLVLCLIAVIIIILHHARIIDWFPALLEVTGRGYLVEVPPDY</sequence>
<keyword evidence="2" id="KW-0472">Membrane</keyword>
<keyword evidence="4" id="KW-1185">Reference proteome</keyword>
<feature type="region of interest" description="Disordered" evidence="1">
    <location>
        <begin position="1"/>
        <end position="24"/>
    </location>
</feature>
<dbReference type="Proteomes" id="UP001303046">
    <property type="component" value="Unassembled WGS sequence"/>
</dbReference>
<organism evidence="3 4">
    <name type="scientific">Necator americanus</name>
    <name type="common">Human hookworm</name>
    <dbReference type="NCBI Taxonomy" id="51031"/>
    <lineage>
        <taxon>Eukaryota</taxon>
        <taxon>Metazoa</taxon>
        <taxon>Ecdysozoa</taxon>
        <taxon>Nematoda</taxon>
        <taxon>Chromadorea</taxon>
        <taxon>Rhabditida</taxon>
        <taxon>Rhabditina</taxon>
        <taxon>Rhabditomorpha</taxon>
        <taxon>Strongyloidea</taxon>
        <taxon>Ancylostomatidae</taxon>
        <taxon>Bunostominae</taxon>
        <taxon>Necator</taxon>
    </lineage>
</organism>
<comment type="caution">
    <text evidence="3">The sequence shown here is derived from an EMBL/GenBank/DDBJ whole genome shotgun (WGS) entry which is preliminary data.</text>
</comment>
<feature type="transmembrane region" description="Helical" evidence="2">
    <location>
        <begin position="40"/>
        <end position="64"/>
    </location>
</feature>
<reference evidence="3 4" key="1">
    <citation type="submission" date="2023-08" db="EMBL/GenBank/DDBJ databases">
        <title>A Necator americanus chromosomal reference genome.</title>
        <authorList>
            <person name="Ilik V."/>
            <person name="Petrzelkova K.J."/>
            <person name="Pardy F."/>
            <person name="Fuh T."/>
            <person name="Niatou-Singa F.S."/>
            <person name="Gouil Q."/>
            <person name="Baker L."/>
            <person name="Ritchie M.E."/>
            <person name="Jex A.R."/>
            <person name="Gazzola D."/>
            <person name="Li H."/>
            <person name="Toshio Fujiwara R."/>
            <person name="Zhan B."/>
            <person name="Aroian R.V."/>
            <person name="Pafco B."/>
            <person name="Schwarz E.M."/>
        </authorList>
    </citation>
    <scope>NUCLEOTIDE SEQUENCE [LARGE SCALE GENOMIC DNA]</scope>
    <source>
        <strain evidence="3 4">Aroian</strain>
        <tissue evidence="3">Whole animal</tissue>
    </source>
</reference>
<keyword evidence="2" id="KW-1133">Transmembrane helix</keyword>
<evidence type="ECO:0000313" key="3">
    <source>
        <dbReference type="EMBL" id="KAK6752690.1"/>
    </source>
</evidence>
<evidence type="ECO:0000313" key="4">
    <source>
        <dbReference type="Proteomes" id="UP001303046"/>
    </source>
</evidence>
<keyword evidence="2" id="KW-0812">Transmembrane</keyword>
<accession>A0ABR1DQH0</accession>